<evidence type="ECO:0000256" key="1">
    <source>
        <dbReference type="ARBA" id="ARBA00008569"/>
    </source>
</evidence>
<evidence type="ECO:0000256" key="9">
    <source>
        <dbReference type="SAM" id="MobiDB-lite"/>
    </source>
</evidence>
<dbReference type="GO" id="GO:0032259">
    <property type="term" value="P:methylation"/>
    <property type="evidence" value="ECO:0007669"/>
    <property type="project" value="UniProtKB-KW"/>
</dbReference>
<evidence type="ECO:0000256" key="8">
    <source>
        <dbReference type="ARBA" id="ARBA00049202"/>
    </source>
</evidence>
<name>A0A8E2JEK1_9PEZI</name>
<evidence type="ECO:0000259" key="10">
    <source>
        <dbReference type="Pfam" id="PF02676"/>
    </source>
</evidence>
<dbReference type="GO" id="GO:0008168">
    <property type="term" value="F:methyltransferase activity"/>
    <property type="evidence" value="ECO:0007669"/>
    <property type="project" value="UniProtKB-KW"/>
</dbReference>
<comment type="catalytic activity">
    <reaction evidence="8">
        <text>4-demethyl-7-[(3S)-3-amino-3-carboxypropyl]wyosine(37) in tRNA(Phe) + S-adenosyl-L-methionine = 7-[(3S)-3-amino-3-carboxypropyl]wyosine(37) in tRNA(Phe) + S-adenosyl-L-homocysteine + H(+)</text>
        <dbReference type="Rhea" id="RHEA:36635"/>
        <dbReference type="Rhea" id="RHEA-COMP:10378"/>
        <dbReference type="Rhea" id="RHEA-COMP:10379"/>
        <dbReference type="ChEBI" id="CHEBI:15378"/>
        <dbReference type="ChEBI" id="CHEBI:57856"/>
        <dbReference type="ChEBI" id="CHEBI:59789"/>
        <dbReference type="ChEBI" id="CHEBI:73543"/>
        <dbReference type="ChEBI" id="CHEBI:73550"/>
        <dbReference type="EC" id="2.1.1.282"/>
    </reaction>
</comment>
<keyword evidence="3" id="KW-0489">Methyltransferase</keyword>
<keyword evidence="12" id="KW-1185">Reference proteome</keyword>
<dbReference type="Proteomes" id="UP000250266">
    <property type="component" value="Unassembled WGS sequence"/>
</dbReference>
<feature type="domain" description="tRNA wybutosine-synthesizing protein" evidence="10">
    <location>
        <begin position="8"/>
        <end position="245"/>
    </location>
</feature>
<dbReference type="InterPro" id="IPR036602">
    <property type="entry name" value="tRNA_yW-synthesising-like_sf"/>
</dbReference>
<dbReference type="PANTHER" id="PTHR48418">
    <property type="entry name" value="TRNA WYBUTOSINE-SYNTHESIZING PROTEIN 3"/>
    <property type="match status" value="1"/>
</dbReference>
<sequence length="316" mass="34618">MPPQFKAKKEKILQQLNVPTEEYNDLSPKGSIDAAIRTLVDEINHLDGLVTTSSCAGRISVFLEGRKRYSSAPDNLEENQPARAGPRGKGGGVWLYCSHSPVEVPKKSSAFHFLSLFGMITPSGLEDINHTEGRRYIHLKFEAMILHVLTASLDHAQKVLSAALGAGFRESGAVSLSSCGPAETHHPMVAVRSAGLSFDAIIGYQNPDDSCISMVDEGYLRTLVGLANERFNINTERVQRFRTALLGLSNSVPVEPAQAADQACARSPSDSYEIRRQRKRMEGLDRRQAMRTENPTSRGSEASNTFLDVSIDGIFE</sequence>
<evidence type="ECO:0000256" key="6">
    <source>
        <dbReference type="ARBA" id="ARBA00022694"/>
    </source>
</evidence>
<proteinExistence type="inferred from homology"/>
<dbReference type="SUPFAM" id="SSF111278">
    <property type="entry name" value="SSo0622-like"/>
    <property type="match status" value="1"/>
</dbReference>
<evidence type="ECO:0000256" key="4">
    <source>
        <dbReference type="ARBA" id="ARBA00022679"/>
    </source>
</evidence>
<keyword evidence="6" id="KW-0819">tRNA processing</keyword>
<feature type="compositionally biased region" description="Polar residues" evidence="9">
    <location>
        <begin position="291"/>
        <end position="303"/>
    </location>
</feature>
<reference evidence="11 12" key="1">
    <citation type="journal article" date="2016" name="Nat. Commun.">
        <title>Ectomycorrhizal ecology is imprinted in the genome of the dominant symbiotic fungus Cenococcum geophilum.</title>
        <authorList>
            <consortium name="DOE Joint Genome Institute"/>
            <person name="Peter M."/>
            <person name="Kohler A."/>
            <person name="Ohm R.A."/>
            <person name="Kuo A."/>
            <person name="Krutzmann J."/>
            <person name="Morin E."/>
            <person name="Arend M."/>
            <person name="Barry K.W."/>
            <person name="Binder M."/>
            <person name="Choi C."/>
            <person name="Clum A."/>
            <person name="Copeland A."/>
            <person name="Grisel N."/>
            <person name="Haridas S."/>
            <person name="Kipfer T."/>
            <person name="LaButti K."/>
            <person name="Lindquist E."/>
            <person name="Lipzen A."/>
            <person name="Maire R."/>
            <person name="Meier B."/>
            <person name="Mihaltcheva S."/>
            <person name="Molinier V."/>
            <person name="Murat C."/>
            <person name="Poggeler S."/>
            <person name="Quandt C.A."/>
            <person name="Sperisen C."/>
            <person name="Tritt A."/>
            <person name="Tisserant E."/>
            <person name="Crous P.W."/>
            <person name="Henrissat B."/>
            <person name="Nehls U."/>
            <person name="Egli S."/>
            <person name="Spatafora J.W."/>
            <person name="Grigoriev I.V."/>
            <person name="Martin F.M."/>
        </authorList>
    </citation>
    <scope>NUCLEOTIDE SEQUENCE [LARGE SCALE GENOMIC DNA]</scope>
    <source>
        <strain evidence="11 12">CBS 459.81</strain>
    </source>
</reference>
<dbReference type="EC" id="2.1.1.282" evidence="2"/>
<evidence type="ECO:0000256" key="2">
    <source>
        <dbReference type="ARBA" id="ARBA00012750"/>
    </source>
</evidence>
<dbReference type="AlphaFoldDB" id="A0A8E2JEK1"/>
<dbReference type="Pfam" id="PF02676">
    <property type="entry name" value="TYW3"/>
    <property type="match status" value="1"/>
</dbReference>
<dbReference type="Gene3D" id="3.30.1960.10">
    <property type="entry name" value="tRNA wybutosine-synthesizing-like"/>
    <property type="match status" value="1"/>
</dbReference>
<protein>
    <recommendedName>
        <fullName evidence="2">tRNA(Phe) 7-[(3-amino-3-carboxypropyl)-4-demethylwyosine(37)-N(4)]-methyltransferase</fullName>
        <ecNumber evidence="2">2.1.1.282</ecNumber>
    </recommendedName>
    <alternativeName>
        <fullName evidence="7">tRNA(Phe) 7-((3-amino-3-carboxypropyl)-4-demethylwyosine(37)-N(4))-methyltransferase</fullName>
    </alternativeName>
</protein>
<keyword evidence="5" id="KW-0949">S-adenosyl-L-methionine</keyword>
<evidence type="ECO:0000313" key="11">
    <source>
        <dbReference type="EMBL" id="OCK79760.1"/>
    </source>
</evidence>
<feature type="region of interest" description="Disordered" evidence="9">
    <location>
        <begin position="260"/>
        <end position="303"/>
    </location>
</feature>
<organism evidence="11 12">
    <name type="scientific">Lepidopterella palustris CBS 459.81</name>
    <dbReference type="NCBI Taxonomy" id="1314670"/>
    <lineage>
        <taxon>Eukaryota</taxon>
        <taxon>Fungi</taxon>
        <taxon>Dikarya</taxon>
        <taxon>Ascomycota</taxon>
        <taxon>Pezizomycotina</taxon>
        <taxon>Dothideomycetes</taxon>
        <taxon>Pleosporomycetidae</taxon>
        <taxon>Mytilinidiales</taxon>
        <taxon>Argynnaceae</taxon>
        <taxon>Lepidopterella</taxon>
    </lineage>
</organism>
<dbReference type="EMBL" id="KV744989">
    <property type="protein sequence ID" value="OCK79760.1"/>
    <property type="molecule type" value="Genomic_DNA"/>
</dbReference>
<evidence type="ECO:0000256" key="7">
    <source>
        <dbReference type="ARBA" id="ARBA00030554"/>
    </source>
</evidence>
<evidence type="ECO:0000313" key="12">
    <source>
        <dbReference type="Proteomes" id="UP000250266"/>
    </source>
</evidence>
<evidence type="ECO:0000256" key="3">
    <source>
        <dbReference type="ARBA" id="ARBA00022603"/>
    </source>
</evidence>
<dbReference type="InterPro" id="IPR003827">
    <property type="entry name" value="tRNA_yW-synthesising"/>
</dbReference>
<comment type="similarity">
    <text evidence="1">Belongs to the TYW3 family.</text>
</comment>
<dbReference type="PANTHER" id="PTHR48418:SF1">
    <property type="entry name" value="TRNA WYBUTOSINE-SYNTHESIZING PROTEIN 3"/>
    <property type="match status" value="1"/>
</dbReference>
<feature type="compositionally biased region" description="Basic and acidic residues" evidence="9">
    <location>
        <begin position="272"/>
        <end position="290"/>
    </location>
</feature>
<dbReference type="GO" id="GO:0008033">
    <property type="term" value="P:tRNA processing"/>
    <property type="evidence" value="ECO:0007669"/>
    <property type="project" value="UniProtKB-KW"/>
</dbReference>
<accession>A0A8E2JEK1</accession>
<keyword evidence="4" id="KW-0808">Transferase</keyword>
<evidence type="ECO:0000256" key="5">
    <source>
        <dbReference type="ARBA" id="ARBA00022691"/>
    </source>
</evidence>
<gene>
    <name evidence="11" type="ORF">K432DRAFT_435162</name>
</gene>
<dbReference type="OrthoDB" id="263283at2759"/>